<gene>
    <name evidence="2" type="ORF">PV09_05310</name>
</gene>
<dbReference type="SUPFAM" id="SSF51905">
    <property type="entry name" value="FAD/NAD(P)-binding domain"/>
    <property type="match status" value="1"/>
</dbReference>
<dbReference type="InParanoid" id="A0A0D2AWN2"/>
<dbReference type="HOGENOM" id="CLU_004498_7_1_1"/>
<dbReference type="Pfam" id="PF01593">
    <property type="entry name" value="Amino_oxidase"/>
    <property type="match status" value="2"/>
</dbReference>
<dbReference type="RefSeq" id="XP_016213418.1">
    <property type="nucleotide sequence ID" value="XM_016358799.1"/>
</dbReference>
<feature type="domain" description="Amine oxidase" evidence="1">
    <location>
        <begin position="69"/>
        <end position="371"/>
    </location>
</feature>
<accession>A0A0D2AWN2</accession>
<protein>
    <recommendedName>
        <fullName evidence="1">Amine oxidase domain-containing protein</fullName>
    </recommendedName>
</protein>
<dbReference type="GeneID" id="27313283"/>
<dbReference type="GO" id="GO:0016491">
    <property type="term" value="F:oxidoreductase activity"/>
    <property type="evidence" value="ECO:0007669"/>
    <property type="project" value="InterPro"/>
</dbReference>
<reference evidence="2 3" key="1">
    <citation type="submission" date="2015-01" db="EMBL/GenBank/DDBJ databases">
        <title>The Genome Sequence of Ochroconis gallopava CBS43764.</title>
        <authorList>
            <consortium name="The Broad Institute Genomics Platform"/>
            <person name="Cuomo C."/>
            <person name="de Hoog S."/>
            <person name="Gorbushina A."/>
            <person name="Stielow B."/>
            <person name="Teixiera M."/>
            <person name="Abouelleil A."/>
            <person name="Chapman S.B."/>
            <person name="Priest M."/>
            <person name="Young S.K."/>
            <person name="Wortman J."/>
            <person name="Nusbaum C."/>
            <person name="Birren B."/>
        </authorList>
    </citation>
    <scope>NUCLEOTIDE SEQUENCE [LARGE SCALE GENOMIC DNA]</scope>
    <source>
        <strain evidence="2 3">CBS 43764</strain>
    </source>
</reference>
<dbReference type="InterPro" id="IPR050281">
    <property type="entry name" value="Flavin_monoamine_oxidase"/>
</dbReference>
<dbReference type="AlphaFoldDB" id="A0A0D2AWN2"/>
<keyword evidence="3" id="KW-1185">Reference proteome</keyword>
<dbReference type="GO" id="GO:0003682">
    <property type="term" value="F:chromatin binding"/>
    <property type="evidence" value="ECO:0007669"/>
    <property type="project" value="TreeGrafter"/>
</dbReference>
<dbReference type="STRING" id="253628.A0A0D2AWN2"/>
<dbReference type="EMBL" id="KN847544">
    <property type="protein sequence ID" value="KIW03549.1"/>
    <property type="molecule type" value="Genomic_DNA"/>
</dbReference>
<dbReference type="GO" id="GO:0006338">
    <property type="term" value="P:chromatin remodeling"/>
    <property type="evidence" value="ECO:0007669"/>
    <property type="project" value="TreeGrafter"/>
</dbReference>
<dbReference type="VEuPathDB" id="FungiDB:PV09_05310"/>
<proteinExistence type="predicted"/>
<name>A0A0D2AWN2_9PEZI</name>
<evidence type="ECO:0000313" key="3">
    <source>
        <dbReference type="Proteomes" id="UP000053259"/>
    </source>
</evidence>
<dbReference type="GO" id="GO:0050660">
    <property type="term" value="F:flavin adenine dinucleotide binding"/>
    <property type="evidence" value="ECO:0007669"/>
    <property type="project" value="TreeGrafter"/>
</dbReference>
<dbReference type="InterPro" id="IPR036188">
    <property type="entry name" value="FAD/NAD-bd_sf"/>
</dbReference>
<dbReference type="Gene3D" id="3.90.660.10">
    <property type="match status" value="1"/>
</dbReference>
<dbReference type="InterPro" id="IPR002937">
    <property type="entry name" value="Amino_oxidase"/>
</dbReference>
<organism evidence="2 3">
    <name type="scientific">Verruconis gallopava</name>
    <dbReference type="NCBI Taxonomy" id="253628"/>
    <lineage>
        <taxon>Eukaryota</taxon>
        <taxon>Fungi</taxon>
        <taxon>Dikarya</taxon>
        <taxon>Ascomycota</taxon>
        <taxon>Pezizomycotina</taxon>
        <taxon>Dothideomycetes</taxon>
        <taxon>Pleosporomycetidae</taxon>
        <taxon>Venturiales</taxon>
        <taxon>Sympoventuriaceae</taxon>
        <taxon>Verruconis</taxon>
    </lineage>
</organism>
<dbReference type="FunCoup" id="A0A0D2AWN2">
    <property type="interactions" value="380"/>
</dbReference>
<dbReference type="SUPFAM" id="SSF54373">
    <property type="entry name" value="FAD-linked reductases, C-terminal domain"/>
    <property type="match status" value="1"/>
</dbReference>
<dbReference type="PANTHER" id="PTHR10742:SF414">
    <property type="entry name" value="CONTAINING AMINE OXIDASE, PUTATIVE (AFU_ORTHOLOGUE AFUA_3G12150)-RELATED"/>
    <property type="match status" value="1"/>
</dbReference>
<evidence type="ECO:0000259" key="1">
    <source>
        <dbReference type="Pfam" id="PF01593"/>
    </source>
</evidence>
<sequence>MPAILVHVPPAPLLNGQPRIEQMSRMQQDLVAAHMTKSDRFDRPEAPKMLRRIAAKARKPRVAIVGAGFAGLKAADILLRHGVNVTIFEARDRLGGRLFQSKVGTHTVDMGPNWIHGTQNNPILDLVHSTETATHDWGERQVAFGPDGTEIPEELAGENAEMLWSLIGEAFKYSNACSAQINEKTSLMDYIRDHVDEKLVSQMMLSNADAEEMKHRKGLVLKLAEMWGGFIGATTSTQSLRFLWLEECLEGENLFCAGTYEKVLEHVSTPALKAGVVKLKHVVNKLISTDEAKVTVGLEGRGTETFDEVIVTCPLGWLKRNKSVFEPELPKRMSEAIDELGYGNLDKVYITFSKPWWDSPATQTSELTAARIQEAKSEAPNLTATTAPLRQMTPIERSNEEHYVGFTTFIAPEYAKDTNPKGWIQDCINLAALPAGCEHPTLLFYISGPTADHIAKILRDHSSGGKSKVDAELWRFFEPYVSRLPNYQPGDKECQPVDVLATGWTNDKFAGYGSYTNFPVGSTRCDESVECLREGAGLVERGVWLAGEHTAPFVALGTVTGAYWAGEAVAKRILDAWGVQA</sequence>
<dbReference type="Proteomes" id="UP000053259">
    <property type="component" value="Unassembled WGS sequence"/>
</dbReference>
<dbReference type="Gene3D" id="3.50.50.60">
    <property type="entry name" value="FAD/NAD(P)-binding domain"/>
    <property type="match status" value="1"/>
</dbReference>
<dbReference type="OrthoDB" id="5046242at2759"/>
<feature type="domain" description="Amine oxidase" evidence="1">
    <location>
        <begin position="433"/>
        <end position="574"/>
    </location>
</feature>
<dbReference type="PRINTS" id="PR00419">
    <property type="entry name" value="ADXRDTASE"/>
</dbReference>
<evidence type="ECO:0000313" key="2">
    <source>
        <dbReference type="EMBL" id="KIW03549.1"/>
    </source>
</evidence>
<dbReference type="PANTHER" id="PTHR10742">
    <property type="entry name" value="FLAVIN MONOAMINE OXIDASE"/>
    <property type="match status" value="1"/>
</dbReference>